<evidence type="ECO:0000313" key="2">
    <source>
        <dbReference type="Proteomes" id="UP001234297"/>
    </source>
</evidence>
<reference evidence="1 2" key="1">
    <citation type="journal article" date="2022" name="Hortic Res">
        <title>A haplotype resolved chromosomal level avocado genome allows analysis of novel avocado genes.</title>
        <authorList>
            <person name="Nath O."/>
            <person name="Fletcher S.J."/>
            <person name="Hayward A."/>
            <person name="Shaw L.M."/>
            <person name="Masouleh A.K."/>
            <person name="Furtado A."/>
            <person name="Henry R.J."/>
            <person name="Mitter N."/>
        </authorList>
    </citation>
    <scope>NUCLEOTIDE SEQUENCE [LARGE SCALE GENOMIC DNA]</scope>
    <source>
        <strain evidence="2">cv. Hass</strain>
    </source>
</reference>
<name>A0ACC2MS53_PERAE</name>
<dbReference type="EMBL" id="CM056809">
    <property type="protein sequence ID" value="KAJ8648565.1"/>
    <property type="molecule type" value="Genomic_DNA"/>
</dbReference>
<evidence type="ECO:0000313" key="1">
    <source>
        <dbReference type="EMBL" id="KAJ8648565.1"/>
    </source>
</evidence>
<organism evidence="1 2">
    <name type="scientific">Persea americana</name>
    <name type="common">Avocado</name>
    <dbReference type="NCBI Taxonomy" id="3435"/>
    <lineage>
        <taxon>Eukaryota</taxon>
        <taxon>Viridiplantae</taxon>
        <taxon>Streptophyta</taxon>
        <taxon>Embryophyta</taxon>
        <taxon>Tracheophyta</taxon>
        <taxon>Spermatophyta</taxon>
        <taxon>Magnoliopsida</taxon>
        <taxon>Magnoliidae</taxon>
        <taxon>Laurales</taxon>
        <taxon>Lauraceae</taxon>
        <taxon>Persea</taxon>
    </lineage>
</organism>
<sequence>MEKGGGTVFKFGHVLMPSNCISLDNGNSLLTGVQPKELYASGDKARKPYTITKQRERWTEEEHKKFLEALKLHGCALRRIEVLWFPSCASVKSSPAAIIFR</sequence>
<accession>A0ACC2MS53</accession>
<dbReference type="Proteomes" id="UP001234297">
    <property type="component" value="Chromosome 1"/>
</dbReference>
<comment type="caution">
    <text evidence="1">The sequence shown here is derived from an EMBL/GenBank/DDBJ whole genome shotgun (WGS) entry which is preliminary data.</text>
</comment>
<proteinExistence type="predicted"/>
<protein>
    <submittedName>
        <fullName evidence="1">Uncharacterized protein</fullName>
    </submittedName>
</protein>
<gene>
    <name evidence="1" type="ORF">MRB53_001588</name>
</gene>
<keyword evidence="2" id="KW-1185">Reference proteome</keyword>